<dbReference type="EC" id="2.7.7.6" evidence="2"/>
<keyword evidence="2" id="KW-0808">Transferase</keyword>
<sequence length="186" mass="21561">MRYIHIQDMAYFIGGKQMLDDLIFEYKVARRHANIKKASAGLQDDRNLWSSISSSLDKAILYMETGCSPWDYKRTAKASMEERTVLADNYLLDYLNYQQPETAAEKELGELERSMLHELIGCLSPREKECYLLNKQSMFSIGEVAEYLGIAKNTVEDHLQKARKKIEKQKQKSLYVLAYESELEAK</sequence>
<dbReference type="SUPFAM" id="SSF88659">
    <property type="entry name" value="Sigma3 and sigma4 domains of RNA polymerase sigma factors"/>
    <property type="match status" value="1"/>
</dbReference>
<keyword evidence="3" id="KW-1185">Reference proteome</keyword>
<dbReference type="InterPro" id="IPR013249">
    <property type="entry name" value="RNA_pol_sigma70_r4_t2"/>
</dbReference>
<organism evidence="2 3">
    <name type="scientific">Listeria grandensis FSL F6-0971</name>
    <dbReference type="NCBI Taxonomy" id="1265819"/>
    <lineage>
        <taxon>Bacteria</taxon>
        <taxon>Bacillati</taxon>
        <taxon>Bacillota</taxon>
        <taxon>Bacilli</taxon>
        <taxon>Bacillales</taxon>
        <taxon>Listeriaceae</taxon>
        <taxon>Listeria</taxon>
    </lineage>
</organism>
<dbReference type="GO" id="GO:0003677">
    <property type="term" value="F:DNA binding"/>
    <property type="evidence" value="ECO:0007669"/>
    <property type="project" value="InterPro"/>
</dbReference>
<dbReference type="Proteomes" id="UP000019253">
    <property type="component" value="Unassembled WGS sequence"/>
</dbReference>
<dbReference type="GO" id="GO:0016987">
    <property type="term" value="F:sigma factor activity"/>
    <property type="evidence" value="ECO:0007669"/>
    <property type="project" value="InterPro"/>
</dbReference>
<dbReference type="GO" id="GO:0003899">
    <property type="term" value="F:DNA-directed RNA polymerase activity"/>
    <property type="evidence" value="ECO:0007669"/>
    <property type="project" value="UniProtKB-EC"/>
</dbReference>
<evidence type="ECO:0000259" key="1">
    <source>
        <dbReference type="Pfam" id="PF08281"/>
    </source>
</evidence>
<dbReference type="AlphaFoldDB" id="W7BRU4"/>
<comment type="caution">
    <text evidence="2">The sequence shown here is derived from an EMBL/GenBank/DDBJ whole genome shotgun (WGS) entry which is preliminary data.</text>
</comment>
<keyword evidence="2" id="KW-0548">Nucleotidyltransferase</keyword>
<dbReference type="Gene3D" id="1.10.10.10">
    <property type="entry name" value="Winged helix-like DNA-binding domain superfamily/Winged helix DNA-binding domain"/>
    <property type="match status" value="1"/>
</dbReference>
<dbReference type="PATRIC" id="fig|1265819.5.peg.2257"/>
<dbReference type="STRING" id="1265819.PGRAN_11278"/>
<proteinExistence type="predicted"/>
<dbReference type="GO" id="GO:0006352">
    <property type="term" value="P:DNA-templated transcription initiation"/>
    <property type="evidence" value="ECO:0007669"/>
    <property type="project" value="InterPro"/>
</dbReference>
<feature type="domain" description="RNA polymerase sigma factor 70 region 4 type 2" evidence="1">
    <location>
        <begin position="115"/>
        <end position="166"/>
    </location>
</feature>
<dbReference type="InterPro" id="IPR036388">
    <property type="entry name" value="WH-like_DNA-bd_sf"/>
</dbReference>
<dbReference type="EMBL" id="AODD01000015">
    <property type="protein sequence ID" value="EUJ22973.1"/>
    <property type="molecule type" value="Genomic_DNA"/>
</dbReference>
<protein>
    <submittedName>
        <fullName evidence="2">Positive control sigma-like factor</fullName>
        <ecNumber evidence="2">2.7.7.6</ecNumber>
    </submittedName>
</protein>
<reference evidence="2 3" key="1">
    <citation type="journal article" date="2014" name="Int. J. Syst. Evol. Microbiol.">
        <title>Listeria floridensis sp. nov., Listeria aquatica sp. nov., Listeria cornellensis sp. nov., Listeria riparia sp. nov. and Listeria grandensis sp. nov., from agricultural and natural environments.</title>
        <authorList>
            <person name="den Bakker H.C."/>
            <person name="Warchocki S."/>
            <person name="Wright E.M."/>
            <person name="Allred A.F."/>
            <person name="Ahlstrom C."/>
            <person name="Manuel C.S."/>
            <person name="Stasiewicz M.J."/>
            <person name="Burrell A."/>
            <person name="Roof S."/>
            <person name="Strawn L."/>
            <person name="Fortes E.D."/>
            <person name="Nightingale K.K."/>
            <person name="Kephart D."/>
            <person name="Wiedmann M."/>
        </authorList>
    </citation>
    <scope>NUCLEOTIDE SEQUENCE [LARGE SCALE GENOMIC DNA]</scope>
    <source>
        <strain evidence="3">FSL F6-971</strain>
    </source>
</reference>
<evidence type="ECO:0000313" key="2">
    <source>
        <dbReference type="EMBL" id="EUJ22973.1"/>
    </source>
</evidence>
<evidence type="ECO:0000313" key="3">
    <source>
        <dbReference type="Proteomes" id="UP000019253"/>
    </source>
</evidence>
<dbReference type="Pfam" id="PF08281">
    <property type="entry name" value="Sigma70_r4_2"/>
    <property type="match status" value="1"/>
</dbReference>
<accession>W7BRU4</accession>
<gene>
    <name evidence="2" type="ORF">PGRAN_11278</name>
</gene>
<name>W7BRU4_9LIST</name>
<dbReference type="InterPro" id="IPR013324">
    <property type="entry name" value="RNA_pol_sigma_r3/r4-like"/>
</dbReference>